<protein>
    <submittedName>
        <fullName evidence="1">Uncharacterized protein</fullName>
    </submittedName>
</protein>
<sequence>MFESSNLQRVKLRQYYAHSSSMESETTEASVHQMQRDSNAVIITFRWRSFDSVDSVATSCCNGYKAVSFISVKKLTVCRGLNETITLSLSPIGTCMYGITLGNRIRSNIDSNDNRKNKIIVKY</sequence>
<name>A0A8J2PXI6_9HEXA</name>
<accession>A0A8J2PXI6</accession>
<comment type="caution">
    <text evidence="1">The sequence shown here is derived from an EMBL/GenBank/DDBJ whole genome shotgun (WGS) entry which is preliminary data.</text>
</comment>
<organism evidence="1 2">
    <name type="scientific">Allacma fusca</name>
    <dbReference type="NCBI Taxonomy" id="39272"/>
    <lineage>
        <taxon>Eukaryota</taxon>
        <taxon>Metazoa</taxon>
        <taxon>Ecdysozoa</taxon>
        <taxon>Arthropoda</taxon>
        <taxon>Hexapoda</taxon>
        <taxon>Collembola</taxon>
        <taxon>Symphypleona</taxon>
        <taxon>Sminthuridae</taxon>
        <taxon>Allacma</taxon>
    </lineage>
</organism>
<dbReference type="EMBL" id="CAJVCH010537124">
    <property type="protein sequence ID" value="CAG7825660.1"/>
    <property type="molecule type" value="Genomic_DNA"/>
</dbReference>
<keyword evidence="2" id="KW-1185">Reference proteome</keyword>
<evidence type="ECO:0000313" key="1">
    <source>
        <dbReference type="EMBL" id="CAG7825660.1"/>
    </source>
</evidence>
<dbReference type="Proteomes" id="UP000708208">
    <property type="component" value="Unassembled WGS sequence"/>
</dbReference>
<evidence type="ECO:0000313" key="2">
    <source>
        <dbReference type="Proteomes" id="UP000708208"/>
    </source>
</evidence>
<gene>
    <name evidence="1" type="ORF">AFUS01_LOCUS35761</name>
</gene>
<reference evidence="1" key="1">
    <citation type="submission" date="2021-06" db="EMBL/GenBank/DDBJ databases">
        <authorList>
            <person name="Hodson N. C."/>
            <person name="Mongue J. A."/>
            <person name="Jaron S. K."/>
        </authorList>
    </citation>
    <scope>NUCLEOTIDE SEQUENCE</scope>
</reference>
<dbReference type="AlphaFoldDB" id="A0A8J2PXI6"/>
<proteinExistence type="predicted"/>